<accession>A0AA40CCD4</accession>
<reference evidence="1" key="1">
    <citation type="submission" date="2023-06" db="EMBL/GenBank/DDBJ databases">
        <title>Genome-scale phylogeny and comparative genomics of the fungal order Sordariales.</title>
        <authorList>
            <consortium name="Lawrence Berkeley National Laboratory"/>
            <person name="Hensen N."/>
            <person name="Bonometti L."/>
            <person name="Westerberg I."/>
            <person name="Brannstrom I.O."/>
            <person name="Guillou S."/>
            <person name="Cros-Aarteil S."/>
            <person name="Calhoun S."/>
            <person name="Haridas S."/>
            <person name="Kuo A."/>
            <person name="Mondo S."/>
            <person name="Pangilinan J."/>
            <person name="Riley R."/>
            <person name="Labutti K."/>
            <person name="Andreopoulos B."/>
            <person name="Lipzen A."/>
            <person name="Chen C."/>
            <person name="Yanf M."/>
            <person name="Daum C."/>
            <person name="Ng V."/>
            <person name="Clum A."/>
            <person name="Steindorff A."/>
            <person name="Ohm R."/>
            <person name="Martin F."/>
            <person name="Silar P."/>
            <person name="Natvig D."/>
            <person name="Lalanne C."/>
            <person name="Gautier V."/>
            <person name="Ament-Velasquez S.L."/>
            <person name="Kruys A."/>
            <person name="Hutchinson M.I."/>
            <person name="Powell A.J."/>
            <person name="Barry K."/>
            <person name="Miller A.N."/>
            <person name="Grigoriev I.V."/>
            <person name="Debuchy R."/>
            <person name="Gladieux P."/>
            <person name="Thoren M.H."/>
            <person name="Johannesson H."/>
        </authorList>
    </citation>
    <scope>NUCLEOTIDE SEQUENCE</scope>
    <source>
        <strain evidence="1">CBS 606.72</strain>
    </source>
</reference>
<organism evidence="1 2">
    <name type="scientific">Immersiella caudata</name>
    <dbReference type="NCBI Taxonomy" id="314043"/>
    <lineage>
        <taxon>Eukaryota</taxon>
        <taxon>Fungi</taxon>
        <taxon>Dikarya</taxon>
        <taxon>Ascomycota</taxon>
        <taxon>Pezizomycotina</taxon>
        <taxon>Sordariomycetes</taxon>
        <taxon>Sordariomycetidae</taxon>
        <taxon>Sordariales</taxon>
        <taxon>Lasiosphaeriaceae</taxon>
        <taxon>Immersiella</taxon>
    </lineage>
</organism>
<protein>
    <submittedName>
        <fullName evidence="1">Uncharacterized protein</fullName>
    </submittedName>
</protein>
<dbReference type="EMBL" id="JAULSU010000001">
    <property type="protein sequence ID" value="KAK0633621.1"/>
    <property type="molecule type" value="Genomic_DNA"/>
</dbReference>
<name>A0AA40CCD4_9PEZI</name>
<evidence type="ECO:0000313" key="2">
    <source>
        <dbReference type="Proteomes" id="UP001175000"/>
    </source>
</evidence>
<comment type="caution">
    <text evidence="1">The sequence shown here is derived from an EMBL/GenBank/DDBJ whole genome shotgun (WGS) entry which is preliminary data.</text>
</comment>
<keyword evidence="2" id="KW-1185">Reference proteome</keyword>
<evidence type="ECO:0000313" key="1">
    <source>
        <dbReference type="EMBL" id="KAK0633621.1"/>
    </source>
</evidence>
<sequence>MGVACGLLGVGTPHFCCACISCISPSPDWTNHLRATYRNVAIVRCNIHDMMTRRGLGWSAPSGPCCSQTARESSDIFPCGFTVYSFSRSYCSNVITSRRRDMSVPGMRSVAKQRNIFRQGSQKRLGDQRSTAGG</sequence>
<dbReference type="Proteomes" id="UP001175000">
    <property type="component" value="Unassembled WGS sequence"/>
</dbReference>
<gene>
    <name evidence="1" type="ORF">B0T14DRAFT_75695</name>
</gene>
<dbReference type="AlphaFoldDB" id="A0AA40CCD4"/>
<proteinExistence type="predicted"/>